<dbReference type="SUPFAM" id="SSF53850">
    <property type="entry name" value="Periplasmic binding protein-like II"/>
    <property type="match status" value="1"/>
</dbReference>
<dbReference type="AlphaFoldDB" id="A0A6F8XNF2"/>
<dbReference type="PANTHER" id="PTHR30290:SF38">
    <property type="entry name" value="D,D-DIPEPTIDE-BINDING PERIPLASMIC PROTEIN DDPA-RELATED"/>
    <property type="match status" value="1"/>
</dbReference>
<dbReference type="Gene3D" id="3.90.76.10">
    <property type="entry name" value="Dipeptide-binding Protein, Domain 1"/>
    <property type="match status" value="1"/>
</dbReference>
<dbReference type="PROSITE" id="PS51318">
    <property type="entry name" value="TAT"/>
    <property type="match status" value="1"/>
</dbReference>
<keyword evidence="4" id="KW-1185">Reference proteome</keyword>
<dbReference type="Gene3D" id="3.40.190.10">
    <property type="entry name" value="Periplasmic binding protein-like II"/>
    <property type="match status" value="1"/>
</dbReference>
<evidence type="ECO:0000313" key="4">
    <source>
        <dbReference type="Proteomes" id="UP000502508"/>
    </source>
</evidence>
<organism evidence="3 4">
    <name type="scientific">Phytohabitans flavus</name>
    <dbReference type="NCBI Taxonomy" id="1076124"/>
    <lineage>
        <taxon>Bacteria</taxon>
        <taxon>Bacillati</taxon>
        <taxon>Actinomycetota</taxon>
        <taxon>Actinomycetes</taxon>
        <taxon>Micromonosporales</taxon>
        <taxon>Micromonosporaceae</taxon>
    </lineage>
</organism>
<dbReference type="PIRSF" id="PIRSF002741">
    <property type="entry name" value="MppA"/>
    <property type="match status" value="1"/>
</dbReference>
<gene>
    <name evidence="3" type="ORF">Pflav_017650</name>
</gene>
<feature type="domain" description="Solute-binding protein family 5" evidence="2">
    <location>
        <begin position="88"/>
        <end position="408"/>
    </location>
</feature>
<name>A0A6F8XNF2_9ACTN</name>
<dbReference type="InterPro" id="IPR019546">
    <property type="entry name" value="TAT_signal_bac_arc"/>
</dbReference>
<dbReference type="KEGG" id="pfla:Pflav_017650"/>
<dbReference type="Gene3D" id="3.10.105.10">
    <property type="entry name" value="Dipeptide-binding Protein, Domain 3"/>
    <property type="match status" value="1"/>
</dbReference>
<dbReference type="EMBL" id="AP022870">
    <property type="protein sequence ID" value="BCB75355.1"/>
    <property type="molecule type" value="Genomic_DNA"/>
</dbReference>
<dbReference type="InterPro" id="IPR006311">
    <property type="entry name" value="TAT_signal"/>
</dbReference>
<dbReference type="GO" id="GO:0042597">
    <property type="term" value="C:periplasmic space"/>
    <property type="evidence" value="ECO:0007669"/>
    <property type="project" value="UniProtKB-ARBA"/>
</dbReference>
<keyword evidence="1" id="KW-0732">Signal</keyword>
<reference evidence="3 4" key="2">
    <citation type="submission" date="2020-03" db="EMBL/GenBank/DDBJ databases">
        <authorList>
            <person name="Ichikawa N."/>
            <person name="Kimura A."/>
            <person name="Kitahashi Y."/>
            <person name="Uohara A."/>
        </authorList>
    </citation>
    <scope>NUCLEOTIDE SEQUENCE [LARGE SCALE GENOMIC DNA]</scope>
    <source>
        <strain evidence="3 4">NBRC 107702</strain>
    </source>
</reference>
<dbReference type="InterPro" id="IPR039424">
    <property type="entry name" value="SBP_5"/>
</dbReference>
<dbReference type="GO" id="GO:1904680">
    <property type="term" value="F:peptide transmembrane transporter activity"/>
    <property type="evidence" value="ECO:0007669"/>
    <property type="project" value="TreeGrafter"/>
</dbReference>
<dbReference type="Proteomes" id="UP000502508">
    <property type="component" value="Chromosome"/>
</dbReference>
<dbReference type="NCBIfam" id="TIGR01409">
    <property type="entry name" value="TAT_signal_seq"/>
    <property type="match status" value="1"/>
</dbReference>
<protein>
    <submittedName>
        <fullName evidence="3">ABC transporter substrate-binding protein</fullName>
    </submittedName>
</protein>
<evidence type="ECO:0000313" key="3">
    <source>
        <dbReference type="EMBL" id="BCB75355.1"/>
    </source>
</evidence>
<dbReference type="GO" id="GO:0043190">
    <property type="term" value="C:ATP-binding cassette (ABC) transporter complex"/>
    <property type="evidence" value="ECO:0007669"/>
    <property type="project" value="InterPro"/>
</dbReference>
<accession>A0A6F8XNF2</accession>
<evidence type="ECO:0000256" key="1">
    <source>
        <dbReference type="ARBA" id="ARBA00022729"/>
    </source>
</evidence>
<dbReference type="GO" id="GO:0015833">
    <property type="term" value="P:peptide transport"/>
    <property type="evidence" value="ECO:0007669"/>
    <property type="project" value="TreeGrafter"/>
</dbReference>
<reference evidence="3 4" key="1">
    <citation type="submission" date="2020-03" db="EMBL/GenBank/DDBJ databases">
        <title>Whole genome shotgun sequence of Phytohabitans flavus NBRC 107702.</title>
        <authorList>
            <person name="Komaki H."/>
            <person name="Tamura T."/>
        </authorList>
    </citation>
    <scope>NUCLEOTIDE SEQUENCE [LARGE SCALE GENOMIC DNA]</scope>
    <source>
        <strain evidence="3 4">NBRC 107702</strain>
    </source>
</reference>
<dbReference type="PANTHER" id="PTHR30290">
    <property type="entry name" value="PERIPLASMIC BINDING COMPONENT OF ABC TRANSPORTER"/>
    <property type="match status" value="1"/>
</dbReference>
<dbReference type="CDD" id="cd08503">
    <property type="entry name" value="PBP2_NikA_DppA_OppA_like_17"/>
    <property type="match status" value="1"/>
</dbReference>
<dbReference type="InterPro" id="IPR030678">
    <property type="entry name" value="Peptide/Ni-bd"/>
</dbReference>
<dbReference type="InterPro" id="IPR000914">
    <property type="entry name" value="SBP_5_dom"/>
</dbReference>
<dbReference type="RefSeq" id="WP_173035121.1">
    <property type="nucleotide sequence ID" value="NZ_AP022870.1"/>
</dbReference>
<evidence type="ECO:0000259" key="2">
    <source>
        <dbReference type="Pfam" id="PF00496"/>
    </source>
</evidence>
<sequence length="500" mass="53769">MTAGTGWSRRRFLHLAGAGAVAVGLGGCGASDGDDSATGQAGGTLRILANDGSTNDSLDPLRLERSFQILAAPLIYEALVDLDEQLLPQPRLAEKFETTDGGKTWTFTLRQGVTFHDGSPLTPADVVASISRALDPEAGSGNSLAGQLDKILLPAGIKAVDDRTVRFSLEQAYVFFPNAMATRFARIYKAGTTDFAKPVGTGPFTFVSLTPGREFVAQRNPNFWRNQVTLDRVVITNVADDSSRVSSLLAGDADLVFEISLAAAPDIKNSDGYTILEQANARWLAMGLDGTVAPFDKPDVVKAIKLALDRQQIIDNALGGYGTIGYDTPIAAQDKWFANLPQPTRDVAAAKQLLANAGYPDGLDLPAVVGLSDEPATMAFLQVAQQQLKEAGIRFEIKPESGATYWDNSWLKVASYSNTYLRRHPDEIMKLVFLSSGTWHQSKLKDAEIDQAINAAGQTTELDQQVAAYSQAQRLIAERDTTVVPAHFPGSPASARRSRV</sequence>
<proteinExistence type="predicted"/>
<dbReference type="Pfam" id="PF00496">
    <property type="entry name" value="SBP_bac_5"/>
    <property type="match status" value="1"/>
</dbReference>